<dbReference type="GeneID" id="54453607"/>
<dbReference type="AlphaFoldDB" id="A0A6A6Y896"/>
<dbReference type="Proteomes" id="UP000504636">
    <property type="component" value="Unplaced"/>
</dbReference>
<reference evidence="3" key="2">
    <citation type="submission" date="2020-04" db="EMBL/GenBank/DDBJ databases">
        <authorList>
            <consortium name="NCBI Genome Project"/>
        </authorList>
    </citation>
    <scope>NUCLEOTIDE SEQUENCE</scope>
    <source>
        <strain evidence="3">CBS 304.34</strain>
    </source>
</reference>
<evidence type="ECO:0000313" key="3">
    <source>
        <dbReference type="RefSeq" id="XP_033571793.1"/>
    </source>
</evidence>
<sequence>MLYHMGGIVKKIFNFALSSISEFSPSSYCCIQESPKSDASYFRSVVLLERFARTFCSMVLLPPFHVFLPPQPHSLHDNEQISLRSRRNFRSRAPKQPRSPTHPLTKQTQQKLLQLALPPSLFFSSPSGIPSFHPQDLILCILYHHFFVDVGREPGPCRLCYLDPSPAMYSHLLSLLRGSVFIDT</sequence>
<protein>
    <submittedName>
        <fullName evidence="1 3">Uncharacterized protein</fullName>
    </submittedName>
</protein>
<dbReference type="EMBL" id="MU003711">
    <property type="protein sequence ID" value="KAF2804829.1"/>
    <property type="molecule type" value="Genomic_DNA"/>
</dbReference>
<keyword evidence="2" id="KW-1185">Reference proteome</keyword>
<organism evidence="1">
    <name type="scientific">Mytilinidion resinicola</name>
    <dbReference type="NCBI Taxonomy" id="574789"/>
    <lineage>
        <taxon>Eukaryota</taxon>
        <taxon>Fungi</taxon>
        <taxon>Dikarya</taxon>
        <taxon>Ascomycota</taxon>
        <taxon>Pezizomycotina</taxon>
        <taxon>Dothideomycetes</taxon>
        <taxon>Pleosporomycetidae</taxon>
        <taxon>Mytilinidiales</taxon>
        <taxon>Mytilinidiaceae</taxon>
        <taxon>Mytilinidion</taxon>
    </lineage>
</organism>
<proteinExistence type="predicted"/>
<dbReference type="RefSeq" id="XP_033571793.1">
    <property type="nucleotide sequence ID" value="XM_033712714.1"/>
</dbReference>
<reference evidence="1 3" key="1">
    <citation type="journal article" date="2020" name="Stud. Mycol.">
        <title>101 Dothideomycetes genomes: a test case for predicting lifestyles and emergence of pathogens.</title>
        <authorList>
            <person name="Haridas S."/>
            <person name="Albert R."/>
            <person name="Binder M."/>
            <person name="Bloem J."/>
            <person name="Labutti K."/>
            <person name="Salamov A."/>
            <person name="Andreopoulos B."/>
            <person name="Baker S."/>
            <person name="Barry K."/>
            <person name="Bills G."/>
            <person name="Bluhm B."/>
            <person name="Cannon C."/>
            <person name="Castanera R."/>
            <person name="Culley D."/>
            <person name="Daum C."/>
            <person name="Ezra D."/>
            <person name="Gonzalez J."/>
            <person name="Henrissat B."/>
            <person name="Kuo A."/>
            <person name="Liang C."/>
            <person name="Lipzen A."/>
            <person name="Lutzoni F."/>
            <person name="Magnuson J."/>
            <person name="Mondo S."/>
            <person name="Nolan M."/>
            <person name="Ohm R."/>
            <person name="Pangilinan J."/>
            <person name="Park H.-J."/>
            <person name="Ramirez L."/>
            <person name="Alfaro M."/>
            <person name="Sun H."/>
            <person name="Tritt A."/>
            <person name="Yoshinaga Y."/>
            <person name="Zwiers L.-H."/>
            <person name="Turgeon B."/>
            <person name="Goodwin S."/>
            <person name="Spatafora J."/>
            <person name="Crous P."/>
            <person name="Grigoriev I."/>
        </authorList>
    </citation>
    <scope>NUCLEOTIDE SEQUENCE</scope>
    <source>
        <strain evidence="1 3">CBS 304.34</strain>
    </source>
</reference>
<reference evidence="3" key="3">
    <citation type="submission" date="2025-04" db="UniProtKB">
        <authorList>
            <consortium name="RefSeq"/>
        </authorList>
    </citation>
    <scope>IDENTIFICATION</scope>
    <source>
        <strain evidence="3">CBS 304.34</strain>
    </source>
</reference>
<accession>A0A6A6Y896</accession>
<evidence type="ECO:0000313" key="1">
    <source>
        <dbReference type="EMBL" id="KAF2804829.1"/>
    </source>
</evidence>
<name>A0A6A6Y896_9PEZI</name>
<evidence type="ECO:0000313" key="2">
    <source>
        <dbReference type="Proteomes" id="UP000504636"/>
    </source>
</evidence>
<gene>
    <name evidence="1 3" type="ORF">BDZ99DRAFT_143729</name>
</gene>